<evidence type="ECO:0000256" key="1">
    <source>
        <dbReference type="ARBA" id="ARBA00022737"/>
    </source>
</evidence>
<keyword evidence="4" id="KW-0378">Hydrolase</keyword>
<dbReference type="EMBL" id="QUAH01000003">
    <property type="protein sequence ID" value="RFT16493.1"/>
    <property type="molecule type" value="Genomic_DNA"/>
</dbReference>
<name>A0A3E2BP03_9BACT</name>
<keyword evidence="1" id="KW-0677">Repeat</keyword>
<dbReference type="Pfam" id="PF15902">
    <property type="entry name" value="Sortilin-Vps10"/>
    <property type="match status" value="2"/>
</dbReference>
<dbReference type="GO" id="GO:0016787">
    <property type="term" value="F:hydrolase activity"/>
    <property type="evidence" value="ECO:0007669"/>
    <property type="project" value="UniProtKB-KW"/>
</dbReference>
<dbReference type="GO" id="GO:0010411">
    <property type="term" value="P:xyloglucan metabolic process"/>
    <property type="evidence" value="ECO:0007669"/>
    <property type="project" value="TreeGrafter"/>
</dbReference>
<feature type="region of interest" description="Disordered" evidence="2">
    <location>
        <begin position="308"/>
        <end position="327"/>
    </location>
</feature>
<dbReference type="AlphaFoldDB" id="A0A3E2BP03"/>
<dbReference type="PANTHER" id="PTHR43739">
    <property type="entry name" value="XYLOGLUCANASE (EUROFUNG)"/>
    <property type="match status" value="1"/>
</dbReference>
<comment type="caution">
    <text evidence="4">The sequence shown here is derived from an EMBL/GenBank/DDBJ whole genome shotgun (WGS) entry which is preliminary data.</text>
</comment>
<dbReference type="InterPro" id="IPR036278">
    <property type="entry name" value="Sialidase_sf"/>
</dbReference>
<organism evidence="4 5">
    <name type="scientific">Candidatus Saccharicenans subterraneus</name>
    <dbReference type="NCBI Taxonomy" id="2508984"/>
    <lineage>
        <taxon>Bacteria</taxon>
        <taxon>Candidatus Aminicenantota</taxon>
        <taxon>Candidatus Aminicenantia</taxon>
        <taxon>Candidatus Aminicenantales</taxon>
        <taxon>Candidatus Saccharicenantaceae</taxon>
        <taxon>Candidatus Saccharicenans</taxon>
    </lineage>
</organism>
<feature type="domain" description="Sortilin N-terminal" evidence="3">
    <location>
        <begin position="156"/>
        <end position="297"/>
    </location>
</feature>
<accession>A0A3E2BP03</accession>
<evidence type="ECO:0000256" key="2">
    <source>
        <dbReference type="SAM" id="MobiDB-lite"/>
    </source>
</evidence>
<dbReference type="Gene3D" id="2.130.10.10">
    <property type="entry name" value="YVTN repeat-like/Quinoprotein amine dehydrogenase"/>
    <property type="match status" value="5"/>
</dbReference>
<feature type="domain" description="Sortilin N-terminal" evidence="3">
    <location>
        <begin position="337"/>
        <end position="458"/>
    </location>
</feature>
<dbReference type="CDD" id="cd15482">
    <property type="entry name" value="Sialidase_non-viral"/>
    <property type="match status" value="2"/>
</dbReference>
<dbReference type="Proteomes" id="UP000257323">
    <property type="component" value="Unassembled WGS sequence"/>
</dbReference>
<evidence type="ECO:0000313" key="5">
    <source>
        <dbReference type="Proteomes" id="UP000257323"/>
    </source>
</evidence>
<gene>
    <name evidence="4" type="ORF">OP8BY_1671</name>
</gene>
<evidence type="ECO:0000259" key="3">
    <source>
        <dbReference type="Pfam" id="PF15902"/>
    </source>
</evidence>
<dbReference type="InterPro" id="IPR052025">
    <property type="entry name" value="Xyloglucanase_GH74"/>
</dbReference>
<dbReference type="InterPro" id="IPR031778">
    <property type="entry name" value="Sortilin_N"/>
</dbReference>
<dbReference type="Pfam" id="PF15899">
    <property type="entry name" value="BNR_6"/>
    <property type="match status" value="1"/>
</dbReference>
<reference evidence="4 5" key="1">
    <citation type="submission" date="2018-08" db="EMBL/GenBank/DDBJ databases">
        <title>Genome analysis of the thermophilic bacterium of the candidate phylum Aminicenantes from deep subsurface aquifer revealed its physiology and ecological role.</title>
        <authorList>
            <person name="Kadnikov V.V."/>
            <person name="Mardanov A.V."/>
            <person name="Beletsky A.V."/>
            <person name="Karnachuk O.V."/>
            <person name="Ravin N.V."/>
        </authorList>
    </citation>
    <scope>NUCLEOTIDE SEQUENCE [LARGE SCALE GENOMIC DNA]</scope>
    <source>
        <strain evidence="4">BY38</strain>
    </source>
</reference>
<proteinExistence type="predicted"/>
<dbReference type="InterPro" id="IPR015943">
    <property type="entry name" value="WD40/YVTN_repeat-like_dom_sf"/>
</dbReference>
<protein>
    <submittedName>
        <fullName evidence="4">Glycosyl hydrolase, BNR repeat</fullName>
    </submittedName>
</protein>
<dbReference type="SUPFAM" id="SSF110296">
    <property type="entry name" value="Oligoxyloglucan reducing end-specific cellobiohydrolase"/>
    <property type="match status" value="1"/>
</dbReference>
<sequence>MLHKNLRYALALILVILLAGFLGAQKTATQSKGQKKVENTDPALRLKWHQQHLAMKAATPFKNLQWRYIGGEIESEGGRCTDVEVPKGSKKVIYVATATGGVWKTENAGVTWQPITDDFPTLSVGDIAISASSPNVIYVGTGEANIFRASIAGTGVYKSTDGGKTWQHCGLTDTNTIARIRIHPTNPDIVYVAASGHEWSYNPERGVFKTTDGGQTWQKVLYVDEKTGCIDLVMDPRNPDVLIASMWNRIRQRWSDPVPEDGDYLYKTTDGGKTWKKLTSGLPETKYTGRIGLDLCASKPNVVYAYVDNHTPTRQPSPGERDSYGRQRTYPDIVGAEVYRSDDQGETWVKVNPSDRLFERFGGTYGWVFGQIRVDPNNENTVYIMGLGLYKSIDGGKTWNQLYWENLHGDHHGLWIDPEDSDHLLNVNDGGLNVSFDGGKTWQDFYRKITAIQFYTVAFDMKKPFTVYGAVQDSGTHRGLGVAPLSTAPQSGQRRFRQPRVRWEPAPGGEGTTIAVDPTDPNIVYSSSFYGRLMRSEYKDGSWSSKEIYPRPAEGEPEHRGQWLAPTIISPHNPHIIYHGFQYVFRSLNRGETWEKISPDLTALDPKKQGKLPYAIPFATLTAISESPLKFGLIYAGTDDGRVHVTRDSGATWTEITAGLPYNKHVWCIETSQFDPGTVYIALIGRHDDDFAPYIFKSTDYGKTWVNISANLPGGPTNVIREDPKKKGVLYVGTDYGVYVSTDDGQSWNCLGSGLPNAPVWDLKIHPRDNMLVIATNGRGMWVIDDLSQFQK</sequence>
<dbReference type="SUPFAM" id="SSF50939">
    <property type="entry name" value="Sialidases"/>
    <property type="match status" value="2"/>
</dbReference>
<dbReference type="PANTHER" id="PTHR43739:SF5">
    <property type="entry name" value="EXO-ALPHA-SIALIDASE"/>
    <property type="match status" value="1"/>
</dbReference>
<dbReference type="InterPro" id="IPR002860">
    <property type="entry name" value="BNR_rpt"/>
</dbReference>
<evidence type="ECO:0000313" key="4">
    <source>
        <dbReference type="EMBL" id="RFT16493.1"/>
    </source>
</evidence>